<sequence>MKNKKLSESLDRSMADVSWKEQNRLRVWNGIRNAEPARSRAPRRISVVIAFALVLVLGMATALAAFNEDINQMLYQWWPEAALALRPVNLSFEEAGIRLDVLSASVIDDEMLVTFTLTDRVGDGRRINENTECEGALSGDIVSEAGSSTELISYDPEKHQATYVGHTEYIPVSGDNFVSDNKIYINIHGISNPSTSIVDLMPLISGLDYPVETVPLPVKTPVHTGYIVESSDTPVGEEYPPILNPENNLKIPVAFGVELSGAGWVDGVLHIQIHDPQYLIDTPPDSGFFEVVRVIQFLNMYNPATEEYPDEKPDSYPFHVKEMGWKDNNGGIWYEYFFPFSPEEMESYRIFGEFTQQYANYRELMNYDWTVEFPISMVQIQNNN</sequence>
<evidence type="ECO:0000313" key="2">
    <source>
        <dbReference type="Proteomes" id="UP000192328"/>
    </source>
</evidence>
<proteinExistence type="predicted"/>
<dbReference type="Proteomes" id="UP000192328">
    <property type="component" value="Unassembled WGS sequence"/>
</dbReference>
<gene>
    <name evidence="1" type="ORF">SAMN06297397_3077</name>
</gene>
<name>A0AC61PQA6_9FIRM</name>
<evidence type="ECO:0000313" key="1">
    <source>
        <dbReference type="EMBL" id="SMC90649.1"/>
    </source>
</evidence>
<reference evidence="1" key="1">
    <citation type="submission" date="2017-04" db="EMBL/GenBank/DDBJ databases">
        <authorList>
            <person name="Varghese N."/>
            <person name="Submissions S."/>
        </authorList>
    </citation>
    <scope>NUCLEOTIDE SEQUENCE</scope>
    <source>
        <strain evidence="1">WTE2008</strain>
    </source>
</reference>
<dbReference type="EMBL" id="FWXZ01000009">
    <property type="protein sequence ID" value="SMC90649.1"/>
    <property type="molecule type" value="Genomic_DNA"/>
</dbReference>
<protein>
    <submittedName>
        <fullName evidence="1">Uncharacterized protein</fullName>
    </submittedName>
</protein>
<organism evidence="1 2">
    <name type="scientific">Aristaeella lactis</name>
    <dbReference type="NCBI Taxonomy" id="3046383"/>
    <lineage>
        <taxon>Bacteria</taxon>
        <taxon>Bacillati</taxon>
        <taxon>Bacillota</taxon>
        <taxon>Clostridia</taxon>
        <taxon>Eubacteriales</taxon>
        <taxon>Aristaeellaceae</taxon>
        <taxon>Aristaeella</taxon>
    </lineage>
</organism>
<comment type="caution">
    <text evidence="1">The sequence shown here is derived from an EMBL/GenBank/DDBJ whole genome shotgun (WGS) entry which is preliminary data.</text>
</comment>
<keyword evidence="2" id="KW-1185">Reference proteome</keyword>
<accession>A0AC61PQA6</accession>